<evidence type="ECO:0000259" key="2">
    <source>
        <dbReference type="PROSITE" id="PS50089"/>
    </source>
</evidence>
<feature type="domain" description="RING-type" evidence="2">
    <location>
        <begin position="147"/>
        <end position="183"/>
    </location>
</feature>
<dbReference type="PANTHER" id="PTHR14879">
    <property type="entry name" value="CASPASE REGULATOR, RING FINGER DOMAIN-CONTAINING"/>
    <property type="match status" value="1"/>
</dbReference>
<gene>
    <name evidence="3" type="ORF">PPRIM_AZ9-3.1.T0180024</name>
</gene>
<dbReference type="InterPro" id="IPR001841">
    <property type="entry name" value="Znf_RING"/>
</dbReference>
<dbReference type="GO" id="GO:0008270">
    <property type="term" value="F:zinc ion binding"/>
    <property type="evidence" value="ECO:0007669"/>
    <property type="project" value="UniProtKB-KW"/>
</dbReference>
<evidence type="ECO:0000256" key="1">
    <source>
        <dbReference type="PROSITE-ProRule" id="PRU00175"/>
    </source>
</evidence>
<evidence type="ECO:0000313" key="4">
    <source>
        <dbReference type="Proteomes" id="UP000688137"/>
    </source>
</evidence>
<dbReference type="Pfam" id="PF13920">
    <property type="entry name" value="zf-C3HC4_3"/>
    <property type="match status" value="1"/>
</dbReference>
<name>A0A8S1K9M7_PARPR</name>
<dbReference type="PANTHER" id="PTHR14879:SF5">
    <property type="entry name" value="RING-TYPE DOMAIN-CONTAINING PROTEIN"/>
    <property type="match status" value="1"/>
</dbReference>
<dbReference type="PROSITE" id="PS50089">
    <property type="entry name" value="ZF_RING_2"/>
    <property type="match status" value="1"/>
</dbReference>
<keyword evidence="4" id="KW-1185">Reference proteome</keyword>
<keyword evidence="1" id="KW-0863">Zinc-finger</keyword>
<dbReference type="InterPro" id="IPR051728">
    <property type="entry name" value="RING-FYVE_E3_ubiquitin-ligase"/>
</dbReference>
<dbReference type="AlphaFoldDB" id="A0A8S1K9M7"/>
<accession>A0A8S1K9M7</accession>
<dbReference type="OMA" id="QICFEKD"/>
<comment type="caution">
    <text evidence="3">The sequence shown here is derived from an EMBL/GenBank/DDBJ whole genome shotgun (WGS) entry which is preliminary data.</text>
</comment>
<sequence length="194" mass="22709">MKQNNHTQLPHTSIDRLKKDISKTFSNQTTKSEQSIKLDQYKKRIMNVLSQMDDKTQQVQISQTQSQISTKLLLSTKNAIIDNIKVLQPSDKNLQAIEKNLDKLFTLQEELQELPQNKEIKQLQWKIEMKITQQTNLTKSMKDDKKCQICFEKDREYVAIPCGHYIYCEDCKGLIKNDCLLCRNPITSVLKIYQ</sequence>
<keyword evidence="1" id="KW-0862">Zinc</keyword>
<evidence type="ECO:0000313" key="3">
    <source>
        <dbReference type="EMBL" id="CAD8051293.1"/>
    </source>
</evidence>
<dbReference type="SMART" id="SM00184">
    <property type="entry name" value="RING"/>
    <property type="match status" value="1"/>
</dbReference>
<keyword evidence="1" id="KW-0479">Metal-binding</keyword>
<organism evidence="3 4">
    <name type="scientific">Paramecium primaurelia</name>
    <dbReference type="NCBI Taxonomy" id="5886"/>
    <lineage>
        <taxon>Eukaryota</taxon>
        <taxon>Sar</taxon>
        <taxon>Alveolata</taxon>
        <taxon>Ciliophora</taxon>
        <taxon>Intramacronucleata</taxon>
        <taxon>Oligohymenophorea</taxon>
        <taxon>Peniculida</taxon>
        <taxon>Parameciidae</taxon>
        <taxon>Paramecium</taxon>
    </lineage>
</organism>
<proteinExistence type="predicted"/>
<protein>
    <recommendedName>
        <fullName evidence="2">RING-type domain-containing protein</fullName>
    </recommendedName>
</protein>
<dbReference type="Proteomes" id="UP000688137">
    <property type="component" value="Unassembled WGS sequence"/>
</dbReference>
<dbReference type="EMBL" id="CAJJDM010000014">
    <property type="protein sequence ID" value="CAD8051293.1"/>
    <property type="molecule type" value="Genomic_DNA"/>
</dbReference>
<reference evidence="3" key="1">
    <citation type="submission" date="2021-01" db="EMBL/GenBank/DDBJ databases">
        <authorList>
            <consortium name="Genoscope - CEA"/>
            <person name="William W."/>
        </authorList>
    </citation>
    <scope>NUCLEOTIDE SEQUENCE</scope>
</reference>